<sequence length="283" mass="30404">MRIANLKNRLVLLSGDTALDVAEASADRFGPDILSAYDNWDDFCAWGKTADFSSAKPFKLADLGAPIPFPRQILAIGLNYRDHADEASQPYPENPMVFTKFASSLAGPMSTITANTGAIDFEAEMVVVIGKKADRVKAADGWKHVAGVAIGQDLTERDVQWRPPVPQFSLGKSMRGFGPFGPAVVTLDEIADPENLSVQAVLTGPGADGEMVVQNGNTKNLIFSVPQLIERLSEHLTLFPGDIIFTGTPAGVGMGREPKLYMKPGNVLTTRLGDIAEIVTTFV</sequence>
<dbReference type="EMBL" id="CAFBMB010000051">
    <property type="protein sequence ID" value="CAB4898675.1"/>
    <property type="molecule type" value="Genomic_DNA"/>
</dbReference>
<dbReference type="InterPro" id="IPR011234">
    <property type="entry name" value="Fumarylacetoacetase-like_C"/>
</dbReference>
<dbReference type="PANTHER" id="PTHR42796">
    <property type="entry name" value="FUMARYLACETOACETATE HYDROLASE DOMAIN-CONTAINING PROTEIN 2A-RELATED"/>
    <property type="match status" value="1"/>
</dbReference>
<evidence type="ECO:0000256" key="1">
    <source>
        <dbReference type="ARBA" id="ARBA00010211"/>
    </source>
</evidence>
<dbReference type="InterPro" id="IPR051121">
    <property type="entry name" value="FAH"/>
</dbReference>
<keyword evidence="2" id="KW-0479">Metal-binding</keyword>
<dbReference type="Pfam" id="PF01557">
    <property type="entry name" value="FAA_hydrolase"/>
    <property type="match status" value="1"/>
</dbReference>
<dbReference type="AlphaFoldDB" id="A0A6J7FZX9"/>
<dbReference type="SUPFAM" id="SSF56529">
    <property type="entry name" value="FAH"/>
    <property type="match status" value="1"/>
</dbReference>
<name>A0A6J7FZX9_9ZZZZ</name>
<organism evidence="4">
    <name type="scientific">freshwater metagenome</name>
    <dbReference type="NCBI Taxonomy" id="449393"/>
    <lineage>
        <taxon>unclassified sequences</taxon>
        <taxon>metagenomes</taxon>
        <taxon>ecological metagenomes</taxon>
    </lineage>
</organism>
<feature type="domain" description="Fumarylacetoacetase-like C-terminal" evidence="3">
    <location>
        <begin position="73"/>
        <end position="282"/>
    </location>
</feature>
<evidence type="ECO:0000313" key="4">
    <source>
        <dbReference type="EMBL" id="CAB4898675.1"/>
    </source>
</evidence>
<dbReference type="InterPro" id="IPR036663">
    <property type="entry name" value="Fumarylacetoacetase_C_sf"/>
</dbReference>
<proteinExistence type="inferred from homology"/>
<dbReference type="GO" id="GO:0046872">
    <property type="term" value="F:metal ion binding"/>
    <property type="evidence" value="ECO:0007669"/>
    <property type="project" value="UniProtKB-KW"/>
</dbReference>
<dbReference type="Gene3D" id="3.90.850.10">
    <property type="entry name" value="Fumarylacetoacetase-like, C-terminal domain"/>
    <property type="match status" value="1"/>
</dbReference>
<dbReference type="PANTHER" id="PTHR42796:SF4">
    <property type="entry name" value="FUMARYLACETOACETATE HYDROLASE DOMAIN-CONTAINING PROTEIN 2A"/>
    <property type="match status" value="1"/>
</dbReference>
<accession>A0A6J7FZX9</accession>
<evidence type="ECO:0000259" key="3">
    <source>
        <dbReference type="Pfam" id="PF01557"/>
    </source>
</evidence>
<dbReference type="GO" id="GO:0003824">
    <property type="term" value="F:catalytic activity"/>
    <property type="evidence" value="ECO:0007669"/>
    <property type="project" value="InterPro"/>
</dbReference>
<evidence type="ECO:0000256" key="2">
    <source>
        <dbReference type="ARBA" id="ARBA00022723"/>
    </source>
</evidence>
<dbReference type="GO" id="GO:0044281">
    <property type="term" value="P:small molecule metabolic process"/>
    <property type="evidence" value="ECO:0007669"/>
    <property type="project" value="UniProtKB-ARBA"/>
</dbReference>
<gene>
    <name evidence="4" type="ORF">UFOPK3516_00822</name>
</gene>
<comment type="similarity">
    <text evidence="1">Belongs to the FAH family.</text>
</comment>
<reference evidence="4" key="1">
    <citation type="submission" date="2020-05" db="EMBL/GenBank/DDBJ databases">
        <authorList>
            <person name="Chiriac C."/>
            <person name="Salcher M."/>
            <person name="Ghai R."/>
            <person name="Kavagutti S V."/>
        </authorList>
    </citation>
    <scope>NUCLEOTIDE SEQUENCE</scope>
</reference>
<protein>
    <submittedName>
        <fullName evidence="4">Unannotated protein</fullName>
    </submittedName>
</protein>